<proteinExistence type="predicted"/>
<dbReference type="AlphaFoldDB" id="A0A0D0DNB7"/>
<accession>A0A0D0DNB7</accession>
<evidence type="ECO:0000313" key="2">
    <source>
        <dbReference type="Proteomes" id="UP000054538"/>
    </source>
</evidence>
<protein>
    <submittedName>
        <fullName evidence="1">Uncharacterized protein</fullName>
    </submittedName>
</protein>
<dbReference type="InParanoid" id="A0A0D0DNB7"/>
<keyword evidence="2" id="KW-1185">Reference proteome</keyword>
<gene>
    <name evidence="1" type="ORF">PAXRUDRAFT_77812</name>
</gene>
<dbReference type="Proteomes" id="UP000054538">
    <property type="component" value="Unassembled WGS sequence"/>
</dbReference>
<dbReference type="STRING" id="930991.A0A0D0DNB7"/>
<dbReference type="EMBL" id="KN825541">
    <property type="protein sequence ID" value="KIK87751.1"/>
    <property type="molecule type" value="Genomic_DNA"/>
</dbReference>
<organism evidence="1 2">
    <name type="scientific">Paxillus rubicundulus Ve08.2h10</name>
    <dbReference type="NCBI Taxonomy" id="930991"/>
    <lineage>
        <taxon>Eukaryota</taxon>
        <taxon>Fungi</taxon>
        <taxon>Dikarya</taxon>
        <taxon>Basidiomycota</taxon>
        <taxon>Agaricomycotina</taxon>
        <taxon>Agaricomycetes</taxon>
        <taxon>Agaricomycetidae</taxon>
        <taxon>Boletales</taxon>
        <taxon>Paxilineae</taxon>
        <taxon>Paxillaceae</taxon>
        <taxon>Paxillus</taxon>
    </lineage>
</organism>
<feature type="non-terminal residue" evidence="1">
    <location>
        <position position="1"/>
    </location>
</feature>
<evidence type="ECO:0000313" key="1">
    <source>
        <dbReference type="EMBL" id="KIK87751.1"/>
    </source>
</evidence>
<name>A0A0D0DNB7_9AGAM</name>
<reference evidence="1 2" key="1">
    <citation type="submission" date="2014-04" db="EMBL/GenBank/DDBJ databases">
        <authorList>
            <consortium name="DOE Joint Genome Institute"/>
            <person name="Kuo A."/>
            <person name="Kohler A."/>
            <person name="Jargeat P."/>
            <person name="Nagy L.G."/>
            <person name="Floudas D."/>
            <person name="Copeland A."/>
            <person name="Barry K.W."/>
            <person name="Cichocki N."/>
            <person name="Veneault-Fourrey C."/>
            <person name="LaButti K."/>
            <person name="Lindquist E.A."/>
            <person name="Lipzen A."/>
            <person name="Lundell T."/>
            <person name="Morin E."/>
            <person name="Murat C."/>
            <person name="Sun H."/>
            <person name="Tunlid A."/>
            <person name="Henrissat B."/>
            <person name="Grigoriev I.V."/>
            <person name="Hibbett D.S."/>
            <person name="Martin F."/>
            <person name="Nordberg H.P."/>
            <person name="Cantor M.N."/>
            <person name="Hua S.X."/>
        </authorList>
    </citation>
    <scope>NUCLEOTIDE SEQUENCE [LARGE SCALE GENOMIC DNA]</scope>
    <source>
        <strain evidence="1 2">Ve08.2h10</strain>
    </source>
</reference>
<feature type="non-terminal residue" evidence="1">
    <location>
        <position position="171"/>
    </location>
</feature>
<sequence>PLPHPPAEEFSNHEALDTIVSHPHLFKVSTPIHVDRFEALLANHLNPPFVRSVCQGLREGFWPFANTHPNEWPVTWDNSHQPLKTQAEKDFIAAQIHKELEADRYSAPFGPELLPGMYSMPIHAVPKPGTDKYHLVTDHSAGEFTLNNMIRREDIAGVTLDNIQDLGNALQ</sequence>
<dbReference type="OrthoDB" id="3254233at2759"/>
<dbReference type="HOGENOM" id="CLU_006058_1_0_1"/>
<reference evidence="2" key="2">
    <citation type="submission" date="2015-01" db="EMBL/GenBank/DDBJ databases">
        <title>Evolutionary Origins and Diversification of the Mycorrhizal Mutualists.</title>
        <authorList>
            <consortium name="DOE Joint Genome Institute"/>
            <consortium name="Mycorrhizal Genomics Consortium"/>
            <person name="Kohler A."/>
            <person name="Kuo A."/>
            <person name="Nagy L.G."/>
            <person name="Floudas D."/>
            <person name="Copeland A."/>
            <person name="Barry K.W."/>
            <person name="Cichocki N."/>
            <person name="Veneault-Fourrey C."/>
            <person name="LaButti K."/>
            <person name="Lindquist E.A."/>
            <person name="Lipzen A."/>
            <person name="Lundell T."/>
            <person name="Morin E."/>
            <person name="Murat C."/>
            <person name="Riley R."/>
            <person name="Ohm R."/>
            <person name="Sun H."/>
            <person name="Tunlid A."/>
            <person name="Henrissat B."/>
            <person name="Grigoriev I.V."/>
            <person name="Hibbett D.S."/>
            <person name="Martin F."/>
        </authorList>
    </citation>
    <scope>NUCLEOTIDE SEQUENCE [LARGE SCALE GENOMIC DNA]</scope>
    <source>
        <strain evidence="2">Ve08.2h10</strain>
    </source>
</reference>